<reference evidence="1" key="1">
    <citation type="submission" date="2021-06" db="EMBL/GenBank/DDBJ databases">
        <authorList>
            <person name="Huq M.A."/>
        </authorList>
    </citation>
    <scope>NUCLEOTIDE SEQUENCE</scope>
    <source>
        <strain evidence="1">MAH-26</strain>
    </source>
</reference>
<accession>A0A9E2SE31</accession>
<keyword evidence="2" id="KW-1185">Reference proteome</keyword>
<sequence length="132" mass="14502">MNKKKFILLVLSMGIAVASWATWYVFFKPHRNVGAEKAKYEVTSSTLSSEFKTDTAVALRKYINQAVLIQGKVTNVDGITVSLNNIACNIDSTDISKISGIKTGDNIKVQGLLVGYNDLMEEVNIAECVIKK</sequence>
<dbReference type="RefSeq" id="WP_217794031.1">
    <property type="nucleotide sequence ID" value="NZ_JAHSPG010000016.1"/>
</dbReference>
<dbReference type="InterPro" id="IPR024422">
    <property type="entry name" value="Protein_unknown_function_OB"/>
</dbReference>
<proteinExistence type="predicted"/>
<dbReference type="Proteomes" id="UP000812270">
    <property type="component" value="Unassembled WGS sequence"/>
</dbReference>
<dbReference type="EMBL" id="JAHSPG010000016">
    <property type="protein sequence ID" value="MBV4359767.1"/>
    <property type="molecule type" value="Genomic_DNA"/>
</dbReference>
<name>A0A9E2SE31_9BACT</name>
<gene>
    <name evidence="1" type="ORF">KTO63_21540</name>
</gene>
<evidence type="ECO:0008006" key="3">
    <source>
        <dbReference type="Google" id="ProtNLM"/>
    </source>
</evidence>
<comment type="caution">
    <text evidence="1">The sequence shown here is derived from an EMBL/GenBank/DDBJ whole genome shotgun (WGS) entry which is preliminary data.</text>
</comment>
<dbReference type="AlphaFoldDB" id="A0A9E2SE31"/>
<organism evidence="1 2">
    <name type="scientific">Pinibacter aurantiacus</name>
    <dbReference type="NCBI Taxonomy" id="2851599"/>
    <lineage>
        <taxon>Bacteria</taxon>
        <taxon>Pseudomonadati</taxon>
        <taxon>Bacteroidota</taxon>
        <taxon>Chitinophagia</taxon>
        <taxon>Chitinophagales</taxon>
        <taxon>Chitinophagaceae</taxon>
        <taxon>Pinibacter</taxon>
    </lineage>
</organism>
<dbReference type="Pfam" id="PF12869">
    <property type="entry name" value="tRNA_anti-like"/>
    <property type="match status" value="1"/>
</dbReference>
<evidence type="ECO:0000313" key="1">
    <source>
        <dbReference type="EMBL" id="MBV4359767.1"/>
    </source>
</evidence>
<protein>
    <recommendedName>
        <fullName evidence="3">tRNA_anti-like</fullName>
    </recommendedName>
</protein>
<evidence type="ECO:0000313" key="2">
    <source>
        <dbReference type="Proteomes" id="UP000812270"/>
    </source>
</evidence>